<name>A0A2H6K717_9APIC</name>
<accession>A0A2H6K717</accession>
<dbReference type="EMBL" id="BDSA01000001">
    <property type="protein sequence ID" value="GBE58775.1"/>
    <property type="molecule type" value="Genomic_DNA"/>
</dbReference>
<dbReference type="GO" id="GO:0016301">
    <property type="term" value="F:kinase activity"/>
    <property type="evidence" value="ECO:0007669"/>
    <property type="project" value="UniProtKB-KW"/>
</dbReference>
<evidence type="ECO:0000313" key="2">
    <source>
        <dbReference type="Proteomes" id="UP000236319"/>
    </source>
</evidence>
<comment type="caution">
    <text evidence="1">The sequence shown here is derived from an EMBL/GenBank/DDBJ whole genome shotgun (WGS) entry which is preliminary data.</text>
</comment>
<proteinExistence type="predicted"/>
<organism evidence="1 2">
    <name type="scientific">Babesia ovata</name>
    <dbReference type="NCBI Taxonomy" id="189622"/>
    <lineage>
        <taxon>Eukaryota</taxon>
        <taxon>Sar</taxon>
        <taxon>Alveolata</taxon>
        <taxon>Apicomplexa</taxon>
        <taxon>Aconoidasida</taxon>
        <taxon>Piroplasmida</taxon>
        <taxon>Babesiidae</taxon>
        <taxon>Babesia</taxon>
    </lineage>
</organism>
<gene>
    <name evidence="1" type="ORF">BOVATA_002680</name>
</gene>
<dbReference type="AlphaFoldDB" id="A0A2H6K717"/>
<reference evidence="1 2" key="1">
    <citation type="journal article" date="2017" name="BMC Genomics">
        <title>Whole-genome assembly of Babesia ovata and comparative genomics between closely related pathogens.</title>
        <authorList>
            <person name="Yamagishi J."/>
            <person name="Asada M."/>
            <person name="Hakimi H."/>
            <person name="Tanaka T.Q."/>
            <person name="Sugimoto C."/>
            <person name="Kawazu S."/>
        </authorList>
    </citation>
    <scope>NUCLEOTIDE SEQUENCE [LARGE SCALE GENOMIC DNA]</scope>
    <source>
        <strain evidence="1 2">Miyake</strain>
    </source>
</reference>
<keyword evidence="1" id="KW-0808">Transferase</keyword>
<dbReference type="VEuPathDB" id="PiroplasmaDB:BOVATA_002680"/>
<evidence type="ECO:0000313" key="1">
    <source>
        <dbReference type="EMBL" id="GBE58775.1"/>
    </source>
</evidence>
<protein>
    <submittedName>
        <fullName evidence="1">Serine threonine kinase nrc-2, putative</fullName>
    </submittedName>
</protein>
<dbReference type="GeneID" id="39872545"/>
<keyword evidence="2" id="KW-1185">Reference proteome</keyword>
<sequence>MYLAYVDVRGEHVTDIGAVAVAEDDELPVLPHPRFFILLLVAGTRPVAHHHHGQALVARTTEEGVEQVDTIQPEGAGDGGRRAVALLQKERSILVYGISAPRGRFKRHVADYQVPQTAARGFRGENDSVGERERLRVHVPRHQVVRLVFVDLPEPLDELELLPGVRDGAQCHRERGVKGVVQVLLQPREVVEGLLESVHDGQLTALRGVPDRVLHVRRHGVHPVLFELRERLLEAVHVDEVLDAVEHDPLLLHTVEPPHHPRHVHGAELDVDLEVHQNRFGHLFERKHLREPFAWHAGLHQLLEQHGAVPVLHAIPEGRAHSAGERFYEVLPLLFVALVGQYVRVGRGQQADLFRDHAQQGVGEAPVVLHG</sequence>
<dbReference type="Proteomes" id="UP000236319">
    <property type="component" value="Unassembled WGS sequence"/>
</dbReference>
<keyword evidence="1" id="KW-0418">Kinase</keyword>
<dbReference type="RefSeq" id="XP_028865018.1">
    <property type="nucleotide sequence ID" value="XM_029009185.1"/>
</dbReference>